<accession>A0A7R7XB29</accession>
<organism evidence="2 3">
    <name type="scientific">Aspergillus puulaauensis</name>
    <dbReference type="NCBI Taxonomy" id="1220207"/>
    <lineage>
        <taxon>Eukaryota</taxon>
        <taxon>Fungi</taxon>
        <taxon>Dikarya</taxon>
        <taxon>Ascomycota</taxon>
        <taxon>Pezizomycotina</taxon>
        <taxon>Eurotiomycetes</taxon>
        <taxon>Eurotiomycetidae</taxon>
        <taxon>Eurotiales</taxon>
        <taxon>Aspergillaceae</taxon>
        <taxon>Aspergillus</taxon>
    </lineage>
</organism>
<dbReference type="RefSeq" id="XP_041550213.1">
    <property type="nucleotide sequence ID" value="XM_041705340.1"/>
</dbReference>
<evidence type="ECO:0000256" key="1">
    <source>
        <dbReference type="SAM" id="MobiDB-lite"/>
    </source>
</evidence>
<proteinExistence type="predicted"/>
<reference evidence="2" key="2">
    <citation type="submission" date="2021-02" db="EMBL/GenBank/DDBJ databases">
        <title>Aspergillus puulaauensis MK2 genome sequence.</title>
        <authorList>
            <person name="Futagami T."/>
            <person name="Mori K."/>
            <person name="Kadooka C."/>
            <person name="Tanaka T."/>
        </authorList>
    </citation>
    <scope>NUCLEOTIDE SEQUENCE</scope>
    <source>
        <strain evidence="2">MK2</strain>
    </source>
</reference>
<dbReference type="EMBL" id="AP024443">
    <property type="protein sequence ID" value="BCS18019.1"/>
    <property type="molecule type" value="Genomic_DNA"/>
</dbReference>
<keyword evidence="3" id="KW-1185">Reference proteome</keyword>
<sequence length="118" mass="13072">MCLSSARQSVLHVLGIPDFCCPGVRMPIVAPSELEKEPMQARENQPRRLHGPEASQSSGRDSRSQQRKSVAQSAPRNQVAAISQGSDILLPLLPSQLSRLTCSPSLSRLFFFLFVRVW</sequence>
<feature type="compositionally biased region" description="Basic and acidic residues" evidence="1">
    <location>
        <begin position="33"/>
        <end position="46"/>
    </location>
</feature>
<reference evidence="2" key="1">
    <citation type="submission" date="2021-01" db="EMBL/GenBank/DDBJ databases">
        <authorList>
            <consortium name="Aspergillus puulaauensis MK2 genome sequencing consortium"/>
            <person name="Kazuki M."/>
            <person name="Futagami T."/>
        </authorList>
    </citation>
    <scope>NUCLEOTIDE SEQUENCE</scope>
    <source>
        <strain evidence="2">MK2</strain>
    </source>
</reference>
<evidence type="ECO:0000313" key="3">
    <source>
        <dbReference type="Proteomes" id="UP000654913"/>
    </source>
</evidence>
<dbReference type="AlphaFoldDB" id="A0A7R7XB29"/>
<dbReference type="OrthoDB" id="10605277at2759"/>
<dbReference type="GeneID" id="64968024"/>
<gene>
    <name evidence="2" type="ORF">APUU_10847A</name>
</gene>
<protein>
    <submittedName>
        <fullName evidence="2">Uncharacterized protein</fullName>
    </submittedName>
</protein>
<evidence type="ECO:0000313" key="2">
    <source>
        <dbReference type="EMBL" id="BCS18019.1"/>
    </source>
</evidence>
<feature type="region of interest" description="Disordered" evidence="1">
    <location>
        <begin position="32"/>
        <end position="78"/>
    </location>
</feature>
<dbReference type="Proteomes" id="UP000654913">
    <property type="component" value="Chromosome 1"/>
</dbReference>
<name>A0A7R7XB29_9EURO</name>
<dbReference type="KEGG" id="apuu:APUU_10847A"/>